<evidence type="ECO:0000313" key="7">
    <source>
        <dbReference type="EMBL" id="QPG75383.1"/>
    </source>
</evidence>
<dbReference type="KEGG" id="bnn:FOA43_002737"/>
<proteinExistence type="inferred from homology"/>
<dbReference type="AlphaFoldDB" id="A0A875S3A3"/>
<dbReference type="SUPFAM" id="SSF50978">
    <property type="entry name" value="WD40 repeat-like"/>
    <property type="match status" value="1"/>
</dbReference>
<evidence type="ECO:0000256" key="5">
    <source>
        <dbReference type="ARBA" id="ARBA00037931"/>
    </source>
</evidence>
<reference evidence="7" key="1">
    <citation type="submission" date="2020-10" db="EMBL/GenBank/DDBJ databases">
        <authorList>
            <person name="Roach M.J.R."/>
        </authorList>
    </citation>
    <scope>NUCLEOTIDE SEQUENCE</scope>
    <source>
        <strain evidence="7">CBS 1945</strain>
    </source>
</reference>
<dbReference type="InterPro" id="IPR015943">
    <property type="entry name" value="WD40/YVTN_repeat-like_dom_sf"/>
</dbReference>
<keyword evidence="1" id="KW-0853">WD repeat</keyword>
<dbReference type="Proteomes" id="UP000662931">
    <property type="component" value="Chromosome 3"/>
</dbReference>
<keyword evidence="2" id="KW-0677">Repeat</keyword>
<sequence length="455" mass="51361">MSSSRKLEGTLRGHKAGISAIQFLYLPTALTYSTSNTRHHFLKPTLITGDESGLIIWWDLTTRRQLTSWQAHGTIDSASPNAVITLQQLGITWMLSQEGTYEFPVIDKRWYGCLLSHGKDGEIKIWRLFSVVTCGDYGLKYQLYTPLHQALPPKVVFQMPVNMLNFSNVEMVDDRLVTPGTEDSNKFDIYTVPIPGTDESGTGLKRLFKAVQFESDNPNFTHRNGFGIVMKFAWIDRDHIAVGYESGHVVTYELAQNTVKAITINSIHTPEPVTALYYDWSRDIILSASSTDCLAIMSGRKAIETSSLSFPVDTTSAISVHHIKHRGIGDLSVSTDGTVGVVTWDGYTRFFHYTEGNSDLTFVFKVKRQAPSISDNRISSDNDIKQESLLHSQKSSALVYSRTQIPYTFIKESRTLEYNDGMSKNLVRRRLERNFDNHWALIGYKDGRVAVYSEK</sequence>
<dbReference type="RefSeq" id="XP_038778948.1">
    <property type="nucleotide sequence ID" value="XM_038923020.1"/>
</dbReference>
<evidence type="ECO:0000256" key="3">
    <source>
        <dbReference type="ARBA" id="ARBA00022853"/>
    </source>
</evidence>
<name>A0A875S3A3_EENNA</name>
<comment type="similarity">
    <text evidence="5">Belongs to the WD repeat ASA1 family.</text>
</comment>
<dbReference type="InterPro" id="IPR036322">
    <property type="entry name" value="WD40_repeat_dom_sf"/>
</dbReference>
<organism evidence="7 8">
    <name type="scientific">Eeniella nana</name>
    <name type="common">Yeast</name>
    <name type="synonym">Brettanomyces nanus</name>
    <dbReference type="NCBI Taxonomy" id="13502"/>
    <lineage>
        <taxon>Eukaryota</taxon>
        <taxon>Fungi</taxon>
        <taxon>Dikarya</taxon>
        <taxon>Ascomycota</taxon>
        <taxon>Saccharomycotina</taxon>
        <taxon>Pichiomycetes</taxon>
        <taxon>Pichiales</taxon>
        <taxon>Pichiaceae</taxon>
        <taxon>Brettanomyces</taxon>
    </lineage>
</organism>
<evidence type="ECO:0000256" key="2">
    <source>
        <dbReference type="ARBA" id="ARBA00022737"/>
    </source>
</evidence>
<dbReference type="OrthoDB" id="7668193at2759"/>
<dbReference type="PANTHER" id="PTHR19854:SF1">
    <property type="entry name" value="GUANINE NUCLEOTIDE-BINDING PROTEIN SUBUNIT BETA-LIKE PROTEIN 1"/>
    <property type="match status" value="1"/>
</dbReference>
<dbReference type="GeneID" id="62196138"/>
<protein>
    <recommendedName>
        <fullName evidence="6">ASTRA-associated protein 1</fullName>
    </recommendedName>
</protein>
<dbReference type="PANTHER" id="PTHR19854">
    <property type="entry name" value="TRANSDUCIN BETA-LIKE 3"/>
    <property type="match status" value="1"/>
</dbReference>
<accession>A0A875S3A3</accession>
<evidence type="ECO:0000256" key="4">
    <source>
        <dbReference type="ARBA" id="ARBA00037338"/>
    </source>
</evidence>
<dbReference type="Gene3D" id="2.130.10.10">
    <property type="entry name" value="YVTN repeat-like/Quinoprotein amine dehydrogenase"/>
    <property type="match status" value="2"/>
</dbReference>
<gene>
    <name evidence="7" type="ORF">FOA43_002737</name>
</gene>
<evidence type="ECO:0000313" key="8">
    <source>
        <dbReference type="Proteomes" id="UP000662931"/>
    </source>
</evidence>
<dbReference type="GO" id="GO:0006325">
    <property type="term" value="P:chromatin organization"/>
    <property type="evidence" value="ECO:0007669"/>
    <property type="project" value="UniProtKB-KW"/>
</dbReference>
<evidence type="ECO:0000256" key="6">
    <source>
        <dbReference type="ARBA" id="ARBA00040563"/>
    </source>
</evidence>
<evidence type="ECO:0000256" key="1">
    <source>
        <dbReference type="ARBA" id="ARBA00022574"/>
    </source>
</evidence>
<comment type="function">
    <text evidence="4">Component of the ASTRA complex involved in chromatin remodeling.</text>
</comment>
<keyword evidence="3" id="KW-0156">Chromatin regulator</keyword>
<keyword evidence="8" id="KW-1185">Reference proteome</keyword>
<dbReference type="EMBL" id="CP064814">
    <property type="protein sequence ID" value="QPG75383.1"/>
    <property type="molecule type" value="Genomic_DNA"/>
</dbReference>